<keyword evidence="3" id="KW-0050">Antiport</keyword>
<dbReference type="GO" id="GO:0016020">
    <property type="term" value="C:membrane"/>
    <property type="evidence" value="ECO:0007669"/>
    <property type="project" value="UniProtKB-SubCell"/>
</dbReference>
<dbReference type="NCBIfam" id="TIGR01300">
    <property type="entry name" value="CPA3_mnhG_phaG"/>
    <property type="match status" value="1"/>
</dbReference>
<dbReference type="GO" id="GO:0015385">
    <property type="term" value="F:sodium:proton antiporter activity"/>
    <property type="evidence" value="ECO:0007669"/>
    <property type="project" value="TreeGrafter"/>
</dbReference>
<dbReference type="PANTHER" id="PTHR34703">
    <property type="entry name" value="ANTIPORTER SUBUNIT MNHG2-RELATED"/>
    <property type="match status" value="1"/>
</dbReference>
<evidence type="ECO:0000313" key="5">
    <source>
        <dbReference type="EMBL" id="KEZ47805.1"/>
    </source>
</evidence>
<sequence>MTAIVIAKFITGYFVLQGALLSLVAAYGVVRLPDAYTRNHAASKSATLGVISILLGVFFYFWLIEGHMNARIILGIIFVFMTAPVAGHLIMRAAYNTKVPLWEKSVQDDLEADRKKEGVKG</sequence>
<dbReference type="RefSeq" id="WP_029284035.1">
    <property type="nucleotide sequence ID" value="NZ_CANLZQ010000007.1"/>
</dbReference>
<organism evidence="5 6">
    <name type="scientific">Metabacillus indicus</name>
    <name type="common">Bacillus indicus</name>
    <dbReference type="NCBI Taxonomy" id="246786"/>
    <lineage>
        <taxon>Bacteria</taxon>
        <taxon>Bacillati</taxon>
        <taxon>Bacillota</taxon>
        <taxon>Bacilli</taxon>
        <taxon>Bacillales</taxon>
        <taxon>Bacillaceae</taxon>
        <taxon>Metabacillus</taxon>
    </lineage>
</organism>
<proteinExistence type="inferred from homology"/>
<dbReference type="STRING" id="246786.GS18_0217555"/>
<dbReference type="Pfam" id="PF03334">
    <property type="entry name" value="PhaG_MnhG_YufB"/>
    <property type="match status" value="1"/>
</dbReference>
<feature type="transmembrane region" description="Helical" evidence="4">
    <location>
        <begin position="6"/>
        <end position="30"/>
    </location>
</feature>
<gene>
    <name evidence="5" type="ORF">GS18_0217555</name>
</gene>
<keyword evidence="4" id="KW-0472">Membrane</keyword>
<dbReference type="PANTHER" id="PTHR34703:SF1">
    <property type="entry name" value="ANTIPORTER SUBUNIT MNHG2-RELATED"/>
    <property type="match status" value="1"/>
</dbReference>
<keyword evidence="3" id="KW-0813">Transport</keyword>
<protein>
    <submittedName>
        <fullName evidence="5">Cation:proton antiporter</fullName>
    </submittedName>
</protein>
<evidence type="ECO:0000256" key="2">
    <source>
        <dbReference type="ARBA" id="ARBA00008404"/>
    </source>
</evidence>
<dbReference type="OrthoDB" id="9806575at2"/>
<dbReference type="Proteomes" id="UP000028549">
    <property type="component" value="Unassembled WGS sequence"/>
</dbReference>
<dbReference type="EMBL" id="JNVC02000015">
    <property type="protein sequence ID" value="KEZ47805.1"/>
    <property type="molecule type" value="Genomic_DNA"/>
</dbReference>
<evidence type="ECO:0000256" key="4">
    <source>
        <dbReference type="SAM" id="Phobius"/>
    </source>
</evidence>
<keyword evidence="4" id="KW-1133">Transmembrane helix</keyword>
<name>A0A084GKE3_METID</name>
<dbReference type="InterPro" id="IPR005133">
    <property type="entry name" value="PhaG_MnhG_YufB"/>
</dbReference>
<comment type="caution">
    <text evidence="5">The sequence shown here is derived from an EMBL/GenBank/DDBJ whole genome shotgun (WGS) entry which is preliminary data.</text>
</comment>
<feature type="transmembrane region" description="Helical" evidence="4">
    <location>
        <begin position="70"/>
        <end position="91"/>
    </location>
</feature>
<comment type="similarity">
    <text evidence="2">Belongs to the CPA3 antiporters (TC 2.A.63) subunit G family.</text>
</comment>
<feature type="transmembrane region" description="Helical" evidence="4">
    <location>
        <begin position="42"/>
        <end position="64"/>
    </location>
</feature>
<evidence type="ECO:0000256" key="3">
    <source>
        <dbReference type="ARBA" id="ARBA00022449"/>
    </source>
</evidence>
<reference evidence="5 6" key="1">
    <citation type="journal article" date="2005" name="Int. J. Syst. Evol. Microbiol.">
        <title>Bacillus cibi sp. nov., isolated from jeotgal, a traditional Korean fermented seafood.</title>
        <authorList>
            <person name="Yoon J.H."/>
            <person name="Lee C.H."/>
            <person name="Oh T.K."/>
        </authorList>
    </citation>
    <scope>NUCLEOTIDE SEQUENCE [LARGE SCALE GENOMIC DNA]</scope>
    <source>
        <strain evidence="5 6">DSM 16189</strain>
    </source>
</reference>
<dbReference type="AlphaFoldDB" id="A0A084GKE3"/>
<accession>A0A084GKE3</accession>
<evidence type="ECO:0000256" key="1">
    <source>
        <dbReference type="ARBA" id="ARBA00004141"/>
    </source>
</evidence>
<comment type="subcellular location">
    <subcellularLocation>
        <location evidence="1">Membrane</location>
        <topology evidence="1">Multi-pass membrane protein</topology>
    </subcellularLocation>
</comment>
<keyword evidence="4" id="KW-0812">Transmembrane</keyword>
<dbReference type="NCBIfam" id="NF009314">
    <property type="entry name" value="PRK12674.1-2"/>
    <property type="match status" value="1"/>
</dbReference>
<keyword evidence="6" id="KW-1185">Reference proteome</keyword>
<evidence type="ECO:0000313" key="6">
    <source>
        <dbReference type="Proteomes" id="UP000028549"/>
    </source>
</evidence>